<keyword evidence="7" id="KW-0625">Polysaccharide transport</keyword>
<evidence type="ECO:0000256" key="2">
    <source>
        <dbReference type="ARBA" id="ARBA00007783"/>
    </source>
</evidence>
<evidence type="ECO:0000256" key="1">
    <source>
        <dbReference type="ARBA" id="ARBA00004651"/>
    </source>
</evidence>
<dbReference type="EMBL" id="JACIJE010000001">
    <property type="protein sequence ID" value="MBB5688424.1"/>
    <property type="molecule type" value="Genomic_DNA"/>
</dbReference>
<feature type="transmembrane region" description="Helical" evidence="9">
    <location>
        <begin position="56"/>
        <end position="74"/>
    </location>
</feature>
<dbReference type="GO" id="GO:0015774">
    <property type="term" value="P:polysaccharide transport"/>
    <property type="evidence" value="ECO:0007669"/>
    <property type="project" value="UniProtKB-KW"/>
</dbReference>
<keyword evidence="12" id="KW-1185">Reference proteome</keyword>
<comment type="subcellular location">
    <subcellularLocation>
        <location evidence="1">Cell membrane</location>
        <topology evidence="1">Multi-pass membrane protein</topology>
    </subcellularLocation>
</comment>
<dbReference type="GO" id="GO:0015920">
    <property type="term" value="P:lipopolysaccharide transport"/>
    <property type="evidence" value="ECO:0007669"/>
    <property type="project" value="TreeGrafter"/>
</dbReference>
<feature type="transmembrane region" description="Helical" evidence="9">
    <location>
        <begin position="130"/>
        <end position="152"/>
    </location>
</feature>
<evidence type="ECO:0000256" key="9">
    <source>
        <dbReference type="SAM" id="Phobius"/>
    </source>
</evidence>
<keyword evidence="4" id="KW-1003">Cell membrane</keyword>
<dbReference type="PANTHER" id="PTHR30413:SF10">
    <property type="entry name" value="CAPSULE POLYSACCHARIDE EXPORT INNER-MEMBRANE PROTEIN CTRC"/>
    <property type="match status" value="1"/>
</dbReference>
<dbReference type="Proteomes" id="UP000562254">
    <property type="component" value="Unassembled WGS sequence"/>
</dbReference>
<comment type="caution">
    <text evidence="11">The sequence shown here is derived from an EMBL/GenBank/DDBJ whole genome shotgun (WGS) entry which is preliminary data.</text>
</comment>
<name>A0A840Y3H2_9PROT</name>
<feature type="transmembrane region" description="Helical" evidence="9">
    <location>
        <begin position="86"/>
        <end position="109"/>
    </location>
</feature>
<keyword evidence="8 9" id="KW-0472">Membrane</keyword>
<dbReference type="GO" id="GO:0140359">
    <property type="term" value="F:ABC-type transporter activity"/>
    <property type="evidence" value="ECO:0007669"/>
    <property type="project" value="InterPro"/>
</dbReference>
<dbReference type="PANTHER" id="PTHR30413">
    <property type="entry name" value="INNER MEMBRANE TRANSPORT PERMEASE"/>
    <property type="match status" value="1"/>
</dbReference>
<keyword evidence="3" id="KW-0813">Transport</keyword>
<feature type="transmembrane region" description="Helical" evidence="9">
    <location>
        <begin position="245"/>
        <end position="266"/>
    </location>
</feature>
<keyword evidence="5 9" id="KW-0812">Transmembrane</keyword>
<feature type="transmembrane region" description="Helical" evidence="9">
    <location>
        <begin position="158"/>
        <end position="184"/>
    </location>
</feature>
<feature type="transmembrane region" description="Helical" evidence="9">
    <location>
        <begin position="191"/>
        <end position="210"/>
    </location>
</feature>
<dbReference type="GO" id="GO:0005886">
    <property type="term" value="C:plasma membrane"/>
    <property type="evidence" value="ECO:0007669"/>
    <property type="project" value="UniProtKB-SubCell"/>
</dbReference>
<keyword evidence="7" id="KW-0762">Sugar transport</keyword>
<organism evidence="11 12">
    <name type="scientific">Neoroseomonas alkaliterrae</name>
    <dbReference type="NCBI Taxonomy" id="1452450"/>
    <lineage>
        <taxon>Bacteria</taxon>
        <taxon>Pseudomonadati</taxon>
        <taxon>Pseudomonadota</taxon>
        <taxon>Alphaproteobacteria</taxon>
        <taxon>Acetobacterales</taxon>
        <taxon>Acetobacteraceae</taxon>
        <taxon>Neoroseomonas</taxon>
    </lineage>
</organism>
<reference evidence="11 12" key="1">
    <citation type="submission" date="2020-08" db="EMBL/GenBank/DDBJ databases">
        <title>Genomic Encyclopedia of Type Strains, Phase IV (KMG-IV): sequencing the most valuable type-strain genomes for metagenomic binning, comparative biology and taxonomic classification.</title>
        <authorList>
            <person name="Goeker M."/>
        </authorList>
    </citation>
    <scope>NUCLEOTIDE SEQUENCE [LARGE SCALE GENOMIC DNA]</scope>
    <source>
        <strain evidence="11 12">DSM 25895</strain>
    </source>
</reference>
<sequence>MRDATAHVHDFDAATPRRRERAIEDLAGGLARWRLAWALARSDITHRYRGSVLGPFWLTLSTAVMLGALGFLYAKLFRIDPTDYLPWLSVSLIVWNVLSAMVTDATTSLTSAEGVIRQMPLPYSVHAMRVVIRNALMAAHNLPLILVVFFIFGTPLSWTALLAIPGFLLLAVGGFAAAILLGMVCARFRDIPPIVGSLMQVAFFVSAVIWKPDMVGHWEPFLPLNPFFAVMEAVRAPIMGKTGGLAVWLAALAWTGLLVAAAWAFFVRFRGRIAFWV</sequence>
<dbReference type="RefSeq" id="WP_184481008.1">
    <property type="nucleotide sequence ID" value="NZ_JAAEDJ010000288.1"/>
</dbReference>
<evidence type="ECO:0000256" key="5">
    <source>
        <dbReference type="ARBA" id="ARBA00022692"/>
    </source>
</evidence>
<accession>A0A840Y3H2</accession>
<evidence type="ECO:0000256" key="6">
    <source>
        <dbReference type="ARBA" id="ARBA00022989"/>
    </source>
</evidence>
<evidence type="ECO:0000259" key="10">
    <source>
        <dbReference type="Pfam" id="PF01061"/>
    </source>
</evidence>
<evidence type="ECO:0000256" key="4">
    <source>
        <dbReference type="ARBA" id="ARBA00022475"/>
    </source>
</evidence>
<evidence type="ECO:0000313" key="12">
    <source>
        <dbReference type="Proteomes" id="UP000562254"/>
    </source>
</evidence>
<gene>
    <name evidence="11" type="ORF">FHS88_000534</name>
</gene>
<proteinExistence type="inferred from homology"/>
<dbReference type="AlphaFoldDB" id="A0A840Y3H2"/>
<feature type="domain" description="ABC-2 type transporter transmembrane" evidence="10">
    <location>
        <begin position="36"/>
        <end position="236"/>
    </location>
</feature>
<dbReference type="InterPro" id="IPR013525">
    <property type="entry name" value="ABC2_TM"/>
</dbReference>
<keyword evidence="6 9" id="KW-1133">Transmembrane helix</keyword>
<evidence type="ECO:0000313" key="11">
    <source>
        <dbReference type="EMBL" id="MBB5688424.1"/>
    </source>
</evidence>
<evidence type="ECO:0000256" key="7">
    <source>
        <dbReference type="ARBA" id="ARBA00023047"/>
    </source>
</evidence>
<comment type="similarity">
    <text evidence="2">Belongs to the ABC-2 integral membrane protein family.</text>
</comment>
<evidence type="ECO:0000256" key="8">
    <source>
        <dbReference type="ARBA" id="ARBA00023136"/>
    </source>
</evidence>
<protein>
    <submittedName>
        <fullName evidence="11">Lipopolysaccharide transport system permease protein</fullName>
    </submittedName>
</protein>
<evidence type="ECO:0000256" key="3">
    <source>
        <dbReference type="ARBA" id="ARBA00022448"/>
    </source>
</evidence>
<dbReference type="Pfam" id="PF01061">
    <property type="entry name" value="ABC2_membrane"/>
    <property type="match status" value="1"/>
</dbReference>